<comment type="caution">
    <text evidence="1">The sequence shown here is derived from an EMBL/GenBank/DDBJ whole genome shotgun (WGS) entry which is preliminary data.</text>
</comment>
<keyword evidence="2" id="KW-1185">Reference proteome</keyword>
<proteinExistence type="predicted"/>
<evidence type="ECO:0000313" key="1">
    <source>
        <dbReference type="EMBL" id="MFA3843740.1"/>
    </source>
</evidence>
<dbReference type="EMBL" id="JBGOSP010000074">
    <property type="protein sequence ID" value="MFA3843740.1"/>
    <property type="molecule type" value="Genomic_DNA"/>
</dbReference>
<dbReference type="Proteomes" id="UP001571476">
    <property type="component" value="Unassembled WGS sequence"/>
</dbReference>
<name>A0ABV4SZQ3_9ACTN</name>
<protein>
    <submittedName>
        <fullName evidence="1">Uncharacterized protein</fullName>
    </submittedName>
</protein>
<reference evidence="1 2" key="1">
    <citation type="submission" date="2024-08" db="EMBL/GenBank/DDBJ databases">
        <title>Genome sequence of Streptomyces aureus CACIA-1.46HGO.</title>
        <authorList>
            <person name="Evangelista-Martinez Z."/>
        </authorList>
    </citation>
    <scope>NUCLEOTIDE SEQUENCE [LARGE SCALE GENOMIC DNA]</scope>
    <source>
        <strain evidence="1 2">CACIA-1.46HGO</strain>
    </source>
</reference>
<gene>
    <name evidence="1" type="ORF">ACEG43_48020</name>
</gene>
<accession>A0ABV4SZQ3</accession>
<organism evidence="1 2">
    <name type="scientific">Streptomyces aureus</name>
    <dbReference type="NCBI Taxonomy" id="193461"/>
    <lineage>
        <taxon>Bacteria</taxon>
        <taxon>Bacillati</taxon>
        <taxon>Actinomycetota</taxon>
        <taxon>Actinomycetes</taxon>
        <taxon>Kitasatosporales</taxon>
        <taxon>Streptomycetaceae</taxon>
        <taxon>Streptomyces</taxon>
    </lineage>
</organism>
<sequence length="58" mass="6568">MPKLCPQWASTVEKALNGDYTRTYPDGTYVVQAHPKERDLDSDVHFTARGCGTWRAVK</sequence>
<dbReference type="RefSeq" id="WP_372567533.1">
    <property type="nucleotide sequence ID" value="NZ_JBGOSP010000074.1"/>
</dbReference>
<evidence type="ECO:0000313" key="2">
    <source>
        <dbReference type="Proteomes" id="UP001571476"/>
    </source>
</evidence>